<dbReference type="EMBL" id="CAFBIZ010000127">
    <property type="protein sequence ID" value="CAB4850543.1"/>
    <property type="molecule type" value="Genomic_DNA"/>
</dbReference>
<sequence>MITMITKSGATNQIPCVGGVVVHEGKLLIVRRANEPGAGRWSIPGGRVEPGETHSQACVREVYEETGVEVMAGRILGSVERPSPSGGTYSIDDFSCVLVGPAQLTAGDDADEARWVTLSELESLPTVDGLLTELKSWYVFDSMV</sequence>
<gene>
    <name evidence="3" type="ORF">UFOPK3268_01027</name>
    <name evidence="4" type="ORF">UFOPK3752_00183</name>
</gene>
<feature type="domain" description="Nudix hydrolase" evidence="2">
    <location>
        <begin position="12"/>
        <end position="139"/>
    </location>
</feature>
<dbReference type="PROSITE" id="PS51462">
    <property type="entry name" value="NUDIX"/>
    <property type="match status" value="1"/>
</dbReference>
<dbReference type="InterPro" id="IPR020476">
    <property type="entry name" value="Nudix_hydrolase"/>
</dbReference>
<accession>A0A6J7I820</accession>
<keyword evidence="1" id="KW-0378">Hydrolase</keyword>
<evidence type="ECO:0000313" key="3">
    <source>
        <dbReference type="EMBL" id="CAB4850543.1"/>
    </source>
</evidence>
<name>A0A6J7I820_9ZZZZ</name>
<protein>
    <submittedName>
        <fullName evidence="4">Unannotated protein</fullName>
    </submittedName>
</protein>
<organism evidence="4">
    <name type="scientific">freshwater metagenome</name>
    <dbReference type="NCBI Taxonomy" id="449393"/>
    <lineage>
        <taxon>unclassified sequences</taxon>
        <taxon>metagenomes</taxon>
        <taxon>ecological metagenomes</taxon>
    </lineage>
</organism>
<dbReference type="CDD" id="cd04673">
    <property type="entry name" value="NUDIX_ADPRase"/>
    <property type="match status" value="1"/>
</dbReference>
<proteinExistence type="predicted"/>
<evidence type="ECO:0000313" key="4">
    <source>
        <dbReference type="EMBL" id="CAB4926860.1"/>
    </source>
</evidence>
<evidence type="ECO:0000256" key="1">
    <source>
        <dbReference type="ARBA" id="ARBA00022801"/>
    </source>
</evidence>
<dbReference type="SUPFAM" id="SSF55811">
    <property type="entry name" value="Nudix"/>
    <property type="match status" value="1"/>
</dbReference>
<dbReference type="InterPro" id="IPR015797">
    <property type="entry name" value="NUDIX_hydrolase-like_dom_sf"/>
</dbReference>
<dbReference type="PANTHER" id="PTHR43736:SF1">
    <property type="entry name" value="DIHYDRONEOPTERIN TRIPHOSPHATE DIPHOSPHATASE"/>
    <property type="match status" value="1"/>
</dbReference>
<dbReference type="PROSITE" id="PS00893">
    <property type="entry name" value="NUDIX_BOX"/>
    <property type="match status" value="1"/>
</dbReference>
<dbReference type="GO" id="GO:0016787">
    <property type="term" value="F:hydrolase activity"/>
    <property type="evidence" value="ECO:0007669"/>
    <property type="project" value="UniProtKB-KW"/>
</dbReference>
<dbReference type="EMBL" id="CAFBND010000005">
    <property type="protein sequence ID" value="CAB4926860.1"/>
    <property type="molecule type" value="Genomic_DNA"/>
</dbReference>
<dbReference type="PRINTS" id="PR00502">
    <property type="entry name" value="NUDIXFAMILY"/>
</dbReference>
<dbReference type="Gene3D" id="3.90.79.10">
    <property type="entry name" value="Nucleoside Triphosphate Pyrophosphohydrolase"/>
    <property type="match status" value="1"/>
</dbReference>
<dbReference type="PANTHER" id="PTHR43736">
    <property type="entry name" value="ADP-RIBOSE PYROPHOSPHATASE"/>
    <property type="match status" value="1"/>
</dbReference>
<dbReference type="InterPro" id="IPR000086">
    <property type="entry name" value="NUDIX_hydrolase_dom"/>
</dbReference>
<dbReference type="AlphaFoldDB" id="A0A6J7I820"/>
<reference evidence="4" key="1">
    <citation type="submission" date="2020-05" db="EMBL/GenBank/DDBJ databases">
        <authorList>
            <person name="Chiriac C."/>
            <person name="Salcher M."/>
            <person name="Ghai R."/>
            <person name="Kavagutti S V."/>
        </authorList>
    </citation>
    <scope>NUCLEOTIDE SEQUENCE</scope>
</reference>
<evidence type="ECO:0000259" key="2">
    <source>
        <dbReference type="PROSITE" id="PS51462"/>
    </source>
</evidence>
<dbReference type="InterPro" id="IPR020084">
    <property type="entry name" value="NUDIX_hydrolase_CS"/>
</dbReference>
<dbReference type="Pfam" id="PF00293">
    <property type="entry name" value="NUDIX"/>
    <property type="match status" value="1"/>
</dbReference>